<gene>
    <name evidence="1" type="ORF">I5L79_02225</name>
</gene>
<dbReference type="Proteomes" id="UP000601099">
    <property type="component" value="Unassembled WGS sequence"/>
</dbReference>
<organism evidence="1 2">
    <name type="scientific">Hymenobacter guriensis</name>
    <dbReference type="NCBI Taxonomy" id="2793065"/>
    <lineage>
        <taxon>Bacteria</taxon>
        <taxon>Pseudomonadati</taxon>
        <taxon>Bacteroidota</taxon>
        <taxon>Cytophagia</taxon>
        <taxon>Cytophagales</taxon>
        <taxon>Hymenobacteraceae</taxon>
        <taxon>Hymenobacter</taxon>
    </lineage>
</organism>
<protein>
    <submittedName>
        <fullName evidence="1">Uncharacterized protein</fullName>
    </submittedName>
</protein>
<comment type="caution">
    <text evidence="1">The sequence shown here is derived from an EMBL/GenBank/DDBJ whole genome shotgun (WGS) entry which is preliminary data.</text>
</comment>
<proteinExistence type="predicted"/>
<evidence type="ECO:0000313" key="1">
    <source>
        <dbReference type="EMBL" id="MBG8552341.1"/>
    </source>
</evidence>
<keyword evidence="2" id="KW-1185">Reference proteome</keyword>
<sequence>MQPHQAAERVAMTIDDFWCTLLSGEGRTELPCESRGREVTTTVDVQRLITALESIEDQPITLDLHQWRGAKNVLYACRFYRSEYSLDRSEPIQFDI</sequence>
<reference evidence="1 2" key="1">
    <citation type="submission" date="2020-11" db="EMBL/GenBank/DDBJ databases">
        <title>Hymenobacter sp.</title>
        <authorList>
            <person name="Kim M.K."/>
        </authorList>
    </citation>
    <scope>NUCLEOTIDE SEQUENCE [LARGE SCALE GENOMIC DNA]</scope>
    <source>
        <strain evidence="1 2">BT594</strain>
    </source>
</reference>
<accession>A0ABS0KWW1</accession>
<evidence type="ECO:0000313" key="2">
    <source>
        <dbReference type="Proteomes" id="UP000601099"/>
    </source>
</evidence>
<dbReference type="EMBL" id="JADWYK010000001">
    <property type="protein sequence ID" value="MBG8552341.1"/>
    <property type="molecule type" value="Genomic_DNA"/>
</dbReference>
<dbReference type="RefSeq" id="WP_196953380.1">
    <property type="nucleotide sequence ID" value="NZ_JADWYK010000001.1"/>
</dbReference>
<name>A0ABS0KWW1_9BACT</name>